<evidence type="ECO:0000256" key="2">
    <source>
        <dbReference type="ARBA" id="ARBA00022729"/>
    </source>
</evidence>
<dbReference type="Pfam" id="PF01297">
    <property type="entry name" value="ZnuA"/>
    <property type="match status" value="1"/>
</dbReference>
<dbReference type="InterPro" id="IPR006129">
    <property type="entry name" value="AdhesinB"/>
</dbReference>
<sequence length="293" mass="32947">MMNRIILIAAIALHILSAKVSVVTSTTDLADIASMIGGDRVKVVSIARGTQDPHYVEVLPSYMIKVKRADIYFKVGMELDRWAQQIIDGSRNRKLIIVDCSKDIPRLGIPEGKIDASMGDIHRYGNPHYWLDPENAKIIGGTIAEALSQADIGGKSIYSENLQQFSEEIDEKLQSWMENYSDLYGQKIIFYHNTWPYFTNRFGLDVVQFVEPKPGIMPTPGHIEKLISVITEQQIKVVAMEPYFSDKAPKFLAEKTGVKIIKMAQSVGAQPPAKSYVEMINYNLEILRSVLLK</sequence>
<organism evidence="3">
    <name type="scientific">marine metagenome</name>
    <dbReference type="NCBI Taxonomy" id="408172"/>
    <lineage>
        <taxon>unclassified sequences</taxon>
        <taxon>metagenomes</taxon>
        <taxon>ecological metagenomes</taxon>
    </lineage>
</organism>
<dbReference type="AlphaFoldDB" id="A0A381WCW1"/>
<name>A0A381WCW1_9ZZZZ</name>
<proteinExistence type="predicted"/>
<dbReference type="PRINTS" id="PR00690">
    <property type="entry name" value="ADHESNFAMILY"/>
</dbReference>
<dbReference type="PRINTS" id="PR00691">
    <property type="entry name" value="ADHESINB"/>
</dbReference>
<dbReference type="GO" id="GO:0046872">
    <property type="term" value="F:metal ion binding"/>
    <property type="evidence" value="ECO:0007669"/>
    <property type="project" value="InterPro"/>
</dbReference>
<dbReference type="SUPFAM" id="SSF53807">
    <property type="entry name" value="Helical backbone' metal receptor"/>
    <property type="match status" value="1"/>
</dbReference>
<dbReference type="GO" id="GO:0007155">
    <property type="term" value="P:cell adhesion"/>
    <property type="evidence" value="ECO:0007669"/>
    <property type="project" value="InterPro"/>
</dbReference>
<dbReference type="Gene3D" id="3.40.50.1980">
    <property type="entry name" value="Nitrogenase molybdenum iron protein domain"/>
    <property type="match status" value="2"/>
</dbReference>
<dbReference type="EMBL" id="UINC01011352">
    <property type="protein sequence ID" value="SVA50151.1"/>
    <property type="molecule type" value="Genomic_DNA"/>
</dbReference>
<dbReference type="InterPro" id="IPR006127">
    <property type="entry name" value="ZnuA-like"/>
</dbReference>
<keyword evidence="1" id="KW-0813">Transport</keyword>
<accession>A0A381WCW1</accession>
<evidence type="ECO:0000313" key="3">
    <source>
        <dbReference type="EMBL" id="SVA50151.1"/>
    </source>
</evidence>
<dbReference type="PANTHER" id="PTHR42953:SF2">
    <property type="entry name" value="ADHESION PROTEIN"/>
    <property type="match status" value="1"/>
</dbReference>
<dbReference type="InterPro" id="IPR050492">
    <property type="entry name" value="Bact_metal-bind_prot9"/>
</dbReference>
<gene>
    <name evidence="3" type="ORF">METZ01_LOCUS103005</name>
</gene>
<dbReference type="GO" id="GO:0030001">
    <property type="term" value="P:metal ion transport"/>
    <property type="evidence" value="ECO:0007669"/>
    <property type="project" value="InterPro"/>
</dbReference>
<protein>
    <recommendedName>
        <fullName evidence="4">Zinc ABC transporter substrate-binding protein</fullName>
    </recommendedName>
</protein>
<evidence type="ECO:0008006" key="4">
    <source>
        <dbReference type="Google" id="ProtNLM"/>
    </source>
</evidence>
<dbReference type="PANTHER" id="PTHR42953">
    <property type="entry name" value="HIGH-AFFINITY ZINC UPTAKE SYSTEM PROTEIN ZNUA-RELATED"/>
    <property type="match status" value="1"/>
</dbReference>
<reference evidence="3" key="1">
    <citation type="submission" date="2018-05" db="EMBL/GenBank/DDBJ databases">
        <authorList>
            <person name="Lanie J.A."/>
            <person name="Ng W.-L."/>
            <person name="Kazmierczak K.M."/>
            <person name="Andrzejewski T.M."/>
            <person name="Davidsen T.M."/>
            <person name="Wayne K.J."/>
            <person name="Tettelin H."/>
            <person name="Glass J.I."/>
            <person name="Rusch D."/>
            <person name="Podicherti R."/>
            <person name="Tsui H.-C.T."/>
            <person name="Winkler M.E."/>
        </authorList>
    </citation>
    <scope>NUCLEOTIDE SEQUENCE</scope>
</reference>
<evidence type="ECO:0000256" key="1">
    <source>
        <dbReference type="ARBA" id="ARBA00022448"/>
    </source>
</evidence>
<keyword evidence="2" id="KW-0732">Signal</keyword>
<dbReference type="InterPro" id="IPR006128">
    <property type="entry name" value="Lipoprotein_PsaA-like"/>
</dbReference>